<evidence type="ECO:0000256" key="5">
    <source>
        <dbReference type="SAM" id="MobiDB-lite"/>
    </source>
</evidence>
<evidence type="ECO:0000313" key="8">
    <source>
        <dbReference type="Proteomes" id="UP001464923"/>
    </source>
</evidence>
<accession>A0ABV1K1Z7</accession>
<keyword evidence="1" id="KW-0805">Transcription regulation</keyword>
<evidence type="ECO:0000259" key="6">
    <source>
        <dbReference type="Pfam" id="PF04542"/>
    </source>
</evidence>
<evidence type="ECO:0000256" key="4">
    <source>
        <dbReference type="ARBA" id="ARBA00023163"/>
    </source>
</evidence>
<reference evidence="7 8" key="1">
    <citation type="submission" date="2024-03" db="EMBL/GenBank/DDBJ databases">
        <title>Draft genome sequence of Pseudonocardia tropica JCM 19149.</title>
        <authorList>
            <person name="Butdee W."/>
            <person name="Duangmal K."/>
        </authorList>
    </citation>
    <scope>NUCLEOTIDE SEQUENCE [LARGE SCALE GENOMIC DNA]</scope>
    <source>
        <strain evidence="7 8">JCM 19149</strain>
    </source>
</reference>
<keyword evidence="8" id="KW-1185">Reference proteome</keyword>
<feature type="region of interest" description="Disordered" evidence="5">
    <location>
        <begin position="93"/>
        <end position="214"/>
    </location>
</feature>
<name>A0ABV1K1Z7_9PSEU</name>
<dbReference type="Pfam" id="PF04542">
    <property type="entry name" value="Sigma70_r2"/>
    <property type="match status" value="1"/>
</dbReference>
<evidence type="ECO:0000313" key="7">
    <source>
        <dbReference type="EMBL" id="MEQ3542261.1"/>
    </source>
</evidence>
<dbReference type="EMBL" id="JBEDNP010000029">
    <property type="protein sequence ID" value="MEQ3542261.1"/>
    <property type="molecule type" value="Genomic_DNA"/>
</dbReference>
<comment type="caution">
    <text evidence="7">The sequence shown here is derived from an EMBL/GenBank/DDBJ whole genome shotgun (WGS) entry which is preliminary data.</text>
</comment>
<dbReference type="RefSeq" id="WP_345651001.1">
    <property type="nucleotide sequence ID" value="NZ_BAABLY010000072.1"/>
</dbReference>
<proteinExistence type="predicted"/>
<dbReference type="PANTHER" id="PTHR43133:SF8">
    <property type="entry name" value="RNA POLYMERASE SIGMA FACTOR HI_1459-RELATED"/>
    <property type="match status" value="1"/>
</dbReference>
<keyword evidence="4" id="KW-0804">Transcription</keyword>
<dbReference type="PANTHER" id="PTHR43133">
    <property type="entry name" value="RNA POLYMERASE ECF-TYPE SIGMA FACTO"/>
    <property type="match status" value="1"/>
</dbReference>
<gene>
    <name evidence="7" type="ORF">WHI96_25975</name>
</gene>
<dbReference type="Proteomes" id="UP001464923">
    <property type="component" value="Unassembled WGS sequence"/>
</dbReference>
<dbReference type="InterPro" id="IPR007627">
    <property type="entry name" value="RNA_pol_sigma70_r2"/>
</dbReference>
<dbReference type="SUPFAM" id="SSF88946">
    <property type="entry name" value="Sigma2 domain of RNA polymerase sigma factors"/>
    <property type="match status" value="1"/>
</dbReference>
<protein>
    <submittedName>
        <fullName evidence="7">RNA polymerase sigma factor</fullName>
    </submittedName>
</protein>
<sequence>MAGDQGCCGRASPEQCRCYTDAGAVAAAVGAFVRARVRHRQDAEDITQDALLRLYRAAPGLHDELALDAWMYRIARTAIIDHHRRTAVRPRLVDGTVDGTADGRDLPADEPEEPPAQESFASCQPRDPTELGRSVAQATPRWPGRGQRGRNAPSSPDCAAGSRSWSSRKRSCEKPRSSSPGRQTGDPRAGLRVHRRGEDHLPRPSPVPGPAVSTSAFYDWIGRGRPVISEIDLDDAHAANELHDA</sequence>
<feature type="domain" description="RNA polymerase sigma-70 region 2" evidence="6">
    <location>
        <begin position="29"/>
        <end position="86"/>
    </location>
</feature>
<evidence type="ECO:0000256" key="1">
    <source>
        <dbReference type="ARBA" id="ARBA00023015"/>
    </source>
</evidence>
<dbReference type="InterPro" id="IPR013325">
    <property type="entry name" value="RNA_pol_sigma_r2"/>
</dbReference>
<dbReference type="InterPro" id="IPR039425">
    <property type="entry name" value="RNA_pol_sigma-70-like"/>
</dbReference>
<evidence type="ECO:0000256" key="3">
    <source>
        <dbReference type="ARBA" id="ARBA00023125"/>
    </source>
</evidence>
<dbReference type="Gene3D" id="1.10.1740.10">
    <property type="match status" value="1"/>
</dbReference>
<organism evidence="7 8">
    <name type="scientific">Pseudonocardia tropica</name>
    <dbReference type="NCBI Taxonomy" id="681289"/>
    <lineage>
        <taxon>Bacteria</taxon>
        <taxon>Bacillati</taxon>
        <taxon>Actinomycetota</taxon>
        <taxon>Actinomycetes</taxon>
        <taxon>Pseudonocardiales</taxon>
        <taxon>Pseudonocardiaceae</taxon>
        <taxon>Pseudonocardia</taxon>
    </lineage>
</organism>
<evidence type="ECO:0000256" key="2">
    <source>
        <dbReference type="ARBA" id="ARBA00023082"/>
    </source>
</evidence>
<keyword evidence="3" id="KW-0238">DNA-binding</keyword>
<keyword evidence="2" id="KW-0731">Sigma factor</keyword>